<evidence type="ECO:0000256" key="3">
    <source>
        <dbReference type="ARBA" id="ARBA00022729"/>
    </source>
</evidence>
<feature type="compositionally biased region" description="Low complexity" evidence="7">
    <location>
        <begin position="535"/>
        <end position="551"/>
    </location>
</feature>
<accession>A0AAE0ID14</accession>
<keyword evidence="3" id="KW-0732">Signal</keyword>
<reference evidence="9" key="1">
    <citation type="journal article" date="2023" name="Mol. Phylogenet. Evol.">
        <title>Genome-scale phylogeny and comparative genomics of the fungal order Sordariales.</title>
        <authorList>
            <person name="Hensen N."/>
            <person name="Bonometti L."/>
            <person name="Westerberg I."/>
            <person name="Brannstrom I.O."/>
            <person name="Guillou S."/>
            <person name="Cros-Aarteil S."/>
            <person name="Calhoun S."/>
            <person name="Haridas S."/>
            <person name="Kuo A."/>
            <person name="Mondo S."/>
            <person name="Pangilinan J."/>
            <person name="Riley R."/>
            <person name="LaButti K."/>
            <person name="Andreopoulos B."/>
            <person name="Lipzen A."/>
            <person name="Chen C."/>
            <person name="Yan M."/>
            <person name="Daum C."/>
            <person name="Ng V."/>
            <person name="Clum A."/>
            <person name="Steindorff A."/>
            <person name="Ohm R.A."/>
            <person name="Martin F."/>
            <person name="Silar P."/>
            <person name="Natvig D.O."/>
            <person name="Lalanne C."/>
            <person name="Gautier V."/>
            <person name="Ament-Velasquez S.L."/>
            <person name="Kruys A."/>
            <person name="Hutchinson M.I."/>
            <person name="Powell A.J."/>
            <person name="Barry K."/>
            <person name="Miller A.N."/>
            <person name="Grigoriev I.V."/>
            <person name="Debuchy R."/>
            <person name="Gladieux P."/>
            <person name="Hiltunen Thoren M."/>
            <person name="Johannesson H."/>
        </authorList>
    </citation>
    <scope>NUCLEOTIDE SEQUENCE</scope>
    <source>
        <strain evidence="9">CBS 118394</strain>
    </source>
</reference>
<evidence type="ECO:0000313" key="9">
    <source>
        <dbReference type="EMBL" id="KAK3322026.1"/>
    </source>
</evidence>
<sequence length="819" mass="80970">MGISVMTTCPATESASIVLCPSHPPCPLCPAVPSCPSSNSQVAPIPTPAGGAGQGPCPAQGYTCEECLDGWFCPPPLTPAQPAPCGYGWPCYHCANGWFCVPVLTVAPTTLTFYPGSVSANTTPGSPLGPQVPLTVTSTTFTTVPATASPVETLHPAVAGWQYGGCYKDDASRALKNDSITAAVVGGMTTTQCISFCRGGGYSLAGTEAGYMCFCGDVLIDSWPLEDSDCDTPCVGDSACFCGGTLTLSVWSPDGKVPRAYGPEHEFTMPVPTLGQTAMEVDIGGVRQTVVKITTLVDEWPAINAHAVMTATLAMKPAVGGENFRKASAEYPVERTDLDVNGIASTVHAIVSAAMVEAQHIAASEIAKANSMIAGAKSIVGMGFENMAGQLNGVVADAFPEMLAWTTCTTTITSCSTTTTIGMTTTCITSGFVSTTPDNASGAAPVGPQPGTNTLPSTSLPTSPLGSPTQAIPTRTIPPGSTVPVPSTPLIPNIGSGAGAHPGNASPAPGPTIPVPSTPLVPIPGSGAGAQPGISSATTTAASTPSSTVPVPSTPLVPIPSSGAGAQPGILSAPTVSPGSTIPVPSTPLIPIPSSGSGAQPGVSSAPGIASPVPNIPVTTGSGIQPTSSVLPNPASLTVTTFIGSAGTASAAPQQQSTTAPTSATPTTATLNSSPSGQASGLPAGQSVPPSGSQSLPSAPSAMSVPGASTGSPSPSSPLAPGLASTTNPIGTTVAAPIPNGPPGTGTNLPGQSPAPTLQTTPGVPPTQPSSMLPLPASQTGATATDPSGGLPPMQTYILFTSITGDTRTMMREARSFVA</sequence>
<feature type="region of interest" description="Disordered" evidence="7">
    <location>
        <begin position="439"/>
        <end position="551"/>
    </location>
</feature>
<dbReference type="EMBL" id="JAUEDM010000003">
    <property type="protein sequence ID" value="KAK3322026.1"/>
    <property type="molecule type" value="Genomic_DNA"/>
</dbReference>
<feature type="compositionally biased region" description="Low complexity" evidence="7">
    <location>
        <begin position="450"/>
        <end position="469"/>
    </location>
</feature>
<protein>
    <recommendedName>
        <fullName evidence="8">WSC domain-containing protein</fullName>
    </recommendedName>
</protein>
<evidence type="ECO:0000256" key="6">
    <source>
        <dbReference type="ARBA" id="ARBA00023180"/>
    </source>
</evidence>
<name>A0AAE0ID14_9PEZI</name>
<keyword evidence="2" id="KW-0812">Transmembrane</keyword>
<organism evidence="9 10">
    <name type="scientific">Apodospora peruviana</name>
    <dbReference type="NCBI Taxonomy" id="516989"/>
    <lineage>
        <taxon>Eukaryota</taxon>
        <taxon>Fungi</taxon>
        <taxon>Dikarya</taxon>
        <taxon>Ascomycota</taxon>
        <taxon>Pezizomycotina</taxon>
        <taxon>Sordariomycetes</taxon>
        <taxon>Sordariomycetidae</taxon>
        <taxon>Sordariales</taxon>
        <taxon>Lasiosphaeriaceae</taxon>
        <taxon>Apodospora</taxon>
    </lineage>
</organism>
<dbReference type="InterPro" id="IPR002889">
    <property type="entry name" value="WSC_carb-bd"/>
</dbReference>
<gene>
    <name evidence="9" type="ORF">B0H66DRAFT_494743</name>
</gene>
<dbReference type="InterPro" id="IPR051836">
    <property type="entry name" value="Kremen_rcpt"/>
</dbReference>
<evidence type="ECO:0000256" key="7">
    <source>
        <dbReference type="SAM" id="MobiDB-lite"/>
    </source>
</evidence>
<keyword evidence="6" id="KW-0325">Glycoprotein</keyword>
<reference evidence="9" key="2">
    <citation type="submission" date="2023-06" db="EMBL/GenBank/DDBJ databases">
        <authorList>
            <consortium name="Lawrence Berkeley National Laboratory"/>
            <person name="Haridas S."/>
            <person name="Hensen N."/>
            <person name="Bonometti L."/>
            <person name="Westerberg I."/>
            <person name="Brannstrom I.O."/>
            <person name="Guillou S."/>
            <person name="Cros-Aarteil S."/>
            <person name="Calhoun S."/>
            <person name="Kuo A."/>
            <person name="Mondo S."/>
            <person name="Pangilinan J."/>
            <person name="Riley R."/>
            <person name="Labutti K."/>
            <person name="Andreopoulos B."/>
            <person name="Lipzen A."/>
            <person name="Chen C."/>
            <person name="Yanf M."/>
            <person name="Daum C."/>
            <person name="Ng V."/>
            <person name="Clum A."/>
            <person name="Steindorff A."/>
            <person name="Ohm R."/>
            <person name="Martin F."/>
            <person name="Silar P."/>
            <person name="Natvig D."/>
            <person name="Lalanne C."/>
            <person name="Gautier V."/>
            <person name="Ament-Velasquez S.L."/>
            <person name="Kruys A."/>
            <person name="Hutchinson M.I."/>
            <person name="Powell A.J."/>
            <person name="Barry K."/>
            <person name="Miller A.N."/>
            <person name="Grigoriev I.V."/>
            <person name="Debuchy R."/>
            <person name="Gladieux P."/>
            <person name="Thoren M.H."/>
            <person name="Johannesson H."/>
        </authorList>
    </citation>
    <scope>NUCLEOTIDE SEQUENCE</scope>
    <source>
        <strain evidence="9">CBS 118394</strain>
    </source>
</reference>
<comment type="subcellular location">
    <subcellularLocation>
        <location evidence="1">Membrane</location>
        <topology evidence="1">Single-pass membrane protein</topology>
    </subcellularLocation>
</comment>
<feature type="compositionally biased region" description="Low complexity" evidence="7">
    <location>
        <begin position="706"/>
        <end position="726"/>
    </location>
</feature>
<feature type="compositionally biased region" description="Pro residues" evidence="7">
    <location>
        <begin position="508"/>
        <end position="522"/>
    </location>
</feature>
<dbReference type="PANTHER" id="PTHR24269">
    <property type="entry name" value="KREMEN PROTEIN"/>
    <property type="match status" value="1"/>
</dbReference>
<evidence type="ECO:0000256" key="2">
    <source>
        <dbReference type="ARBA" id="ARBA00022692"/>
    </source>
</evidence>
<dbReference type="AlphaFoldDB" id="A0AAE0ID14"/>
<keyword evidence="10" id="KW-1185">Reference proteome</keyword>
<comment type="caution">
    <text evidence="9">The sequence shown here is derived from an EMBL/GenBank/DDBJ whole genome shotgun (WGS) entry which is preliminary data.</text>
</comment>
<dbReference type="Pfam" id="PF01822">
    <property type="entry name" value="WSC"/>
    <property type="match status" value="1"/>
</dbReference>
<dbReference type="SMART" id="SM00321">
    <property type="entry name" value="WSC"/>
    <property type="match status" value="1"/>
</dbReference>
<evidence type="ECO:0000256" key="4">
    <source>
        <dbReference type="ARBA" id="ARBA00022989"/>
    </source>
</evidence>
<keyword evidence="5" id="KW-0472">Membrane</keyword>
<feature type="domain" description="WSC" evidence="8">
    <location>
        <begin position="160"/>
        <end position="254"/>
    </location>
</feature>
<evidence type="ECO:0000313" key="10">
    <source>
        <dbReference type="Proteomes" id="UP001283341"/>
    </source>
</evidence>
<dbReference type="Proteomes" id="UP001283341">
    <property type="component" value="Unassembled WGS sequence"/>
</dbReference>
<feature type="compositionally biased region" description="Polar residues" evidence="7">
    <location>
        <begin position="688"/>
        <end position="698"/>
    </location>
</feature>
<feature type="region of interest" description="Disordered" evidence="7">
    <location>
        <begin position="648"/>
        <end position="790"/>
    </location>
</feature>
<dbReference type="GO" id="GO:0005886">
    <property type="term" value="C:plasma membrane"/>
    <property type="evidence" value="ECO:0007669"/>
    <property type="project" value="TreeGrafter"/>
</dbReference>
<feature type="compositionally biased region" description="Polar residues" evidence="7">
    <location>
        <begin position="777"/>
        <end position="786"/>
    </location>
</feature>
<keyword evidence="4" id="KW-1133">Transmembrane helix</keyword>
<dbReference type="PROSITE" id="PS51212">
    <property type="entry name" value="WSC"/>
    <property type="match status" value="1"/>
</dbReference>
<evidence type="ECO:0000256" key="1">
    <source>
        <dbReference type="ARBA" id="ARBA00004167"/>
    </source>
</evidence>
<proteinExistence type="predicted"/>
<evidence type="ECO:0000256" key="5">
    <source>
        <dbReference type="ARBA" id="ARBA00023136"/>
    </source>
</evidence>
<feature type="compositionally biased region" description="Low complexity" evidence="7">
    <location>
        <begin position="648"/>
        <end position="670"/>
    </location>
</feature>
<evidence type="ECO:0000259" key="8">
    <source>
        <dbReference type="PROSITE" id="PS51212"/>
    </source>
</evidence>
<dbReference type="PANTHER" id="PTHR24269:SF16">
    <property type="entry name" value="PROTEIN SLG1"/>
    <property type="match status" value="1"/>
</dbReference>